<organism evidence="1 2">
    <name type="scientific">Geodermatophilus sabuli</name>
    <dbReference type="NCBI Taxonomy" id="1564158"/>
    <lineage>
        <taxon>Bacteria</taxon>
        <taxon>Bacillati</taxon>
        <taxon>Actinomycetota</taxon>
        <taxon>Actinomycetes</taxon>
        <taxon>Geodermatophilales</taxon>
        <taxon>Geodermatophilaceae</taxon>
        <taxon>Geodermatophilus</taxon>
    </lineage>
</organism>
<keyword evidence="2" id="KW-1185">Reference proteome</keyword>
<dbReference type="EMBL" id="JAAGWF010000017">
    <property type="protein sequence ID" value="NEK59293.1"/>
    <property type="molecule type" value="Genomic_DNA"/>
</dbReference>
<comment type="caution">
    <text evidence="1">The sequence shown here is derived from an EMBL/GenBank/DDBJ whole genome shotgun (WGS) entry which is preliminary data.</text>
</comment>
<dbReference type="InterPro" id="IPR036412">
    <property type="entry name" value="HAD-like_sf"/>
</dbReference>
<dbReference type="PANTHER" id="PTHR19288:SF46">
    <property type="entry name" value="HALOACID DEHALOGENASE-LIKE HYDROLASE DOMAIN-CONTAINING PROTEIN 2"/>
    <property type="match status" value="1"/>
</dbReference>
<dbReference type="GO" id="GO:0016791">
    <property type="term" value="F:phosphatase activity"/>
    <property type="evidence" value="ECO:0007669"/>
    <property type="project" value="TreeGrafter"/>
</dbReference>
<proteinExistence type="predicted"/>
<gene>
    <name evidence="1" type="ORF">GCU56_15620</name>
</gene>
<name>A0A7K3W4K8_9ACTN</name>
<dbReference type="PANTHER" id="PTHR19288">
    <property type="entry name" value="4-NITROPHENYLPHOSPHATASE-RELATED"/>
    <property type="match status" value="1"/>
</dbReference>
<dbReference type="InterPro" id="IPR023214">
    <property type="entry name" value="HAD_sf"/>
</dbReference>
<dbReference type="Gene3D" id="3.40.50.1000">
    <property type="entry name" value="HAD superfamily/HAD-like"/>
    <property type="match status" value="2"/>
</dbReference>
<sequence length="287" mass="30066">MPDTAVLDRLQQVRGFVLDMDGTLVMGDRDNQGLVLLPGALDLVQALADRGLGFCIYTNGTVKTPAQCADALRQLGLPVAPEQALTPASTAVDVFLERGHRRVMVLGGTGITEPLEAAGIETVPPLRGTPCDAVMAGWYRQQLTFEALEAAVFAVFDGAEYYSASQSLFFATAEGRSLGTSRAISAVVRDITGCEVTVVGKPSLRALQTAGRRLGVPPAELAVVGDDPELEVPMAHRGEALAVAVHTGIGHAESFTDLPADVRPHLDLPGVGALAELLRSVSPHPSG</sequence>
<dbReference type="GO" id="GO:0005737">
    <property type="term" value="C:cytoplasm"/>
    <property type="evidence" value="ECO:0007669"/>
    <property type="project" value="TreeGrafter"/>
</dbReference>
<dbReference type="InterPro" id="IPR006357">
    <property type="entry name" value="HAD-SF_hydro_IIA"/>
</dbReference>
<dbReference type="Pfam" id="PF13344">
    <property type="entry name" value="Hydrolase_6"/>
    <property type="match status" value="1"/>
</dbReference>
<dbReference type="SUPFAM" id="SSF56784">
    <property type="entry name" value="HAD-like"/>
    <property type="match status" value="1"/>
</dbReference>
<accession>A0A7K3W4K8</accession>
<protein>
    <submittedName>
        <fullName evidence="1">HAD hydrolase-like protein</fullName>
    </submittedName>
</protein>
<evidence type="ECO:0000313" key="1">
    <source>
        <dbReference type="EMBL" id="NEK59293.1"/>
    </source>
</evidence>
<reference evidence="1 2" key="1">
    <citation type="submission" date="2020-02" db="EMBL/GenBank/DDBJ databases">
        <title>Geodermatophilus sabuli CPCC 205279 I12A-02694.</title>
        <authorList>
            <person name="Jiang Z."/>
        </authorList>
    </citation>
    <scope>NUCLEOTIDE SEQUENCE [LARGE SCALE GENOMIC DNA]</scope>
    <source>
        <strain evidence="1 2">I12A-02694</strain>
    </source>
</reference>
<keyword evidence="1" id="KW-0378">Hydrolase</keyword>
<dbReference type="Pfam" id="PF13242">
    <property type="entry name" value="Hydrolase_like"/>
    <property type="match status" value="1"/>
</dbReference>
<dbReference type="AlphaFoldDB" id="A0A7K3W4K8"/>
<dbReference type="RefSeq" id="WP_163482665.1">
    <property type="nucleotide sequence ID" value="NZ_JAAGWF010000017.1"/>
</dbReference>
<dbReference type="Proteomes" id="UP000470246">
    <property type="component" value="Unassembled WGS sequence"/>
</dbReference>
<evidence type="ECO:0000313" key="2">
    <source>
        <dbReference type="Proteomes" id="UP000470246"/>
    </source>
</evidence>